<keyword evidence="3" id="KW-1185">Reference proteome</keyword>
<feature type="region of interest" description="Disordered" evidence="1">
    <location>
        <begin position="281"/>
        <end position="354"/>
    </location>
</feature>
<dbReference type="EMBL" id="MU155319">
    <property type="protein sequence ID" value="KAF9475780.1"/>
    <property type="molecule type" value="Genomic_DNA"/>
</dbReference>
<comment type="caution">
    <text evidence="2">The sequence shown here is derived from an EMBL/GenBank/DDBJ whole genome shotgun (WGS) entry which is preliminary data.</text>
</comment>
<proteinExistence type="predicted"/>
<feature type="compositionally biased region" description="Polar residues" evidence="1">
    <location>
        <begin position="24"/>
        <end position="35"/>
    </location>
</feature>
<accession>A0A9P6CWL8</accession>
<feature type="compositionally biased region" description="Polar residues" evidence="1">
    <location>
        <begin position="308"/>
        <end position="354"/>
    </location>
</feature>
<evidence type="ECO:0000256" key="1">
    <source>
        <dbReference type="SAM" id="MobiDB-lite"/>
    </source>
</evidence>
<organism evidence="2 3">
    <name type="scientific">Pholiota conissans</name>
    <dbReference type="NCBI Taxonomy" id="109636"/>
    <lineage>
        <taxon>Eukaryota</taxon>
        <taxon>Fungi</taxon>
        <taxon>Dikarya</taxon>
        <taxon>Basidiomycota</taxon>
        <taxon>Agaricomycotina</taxon>
        <taxon>Agaricomycetes</taxon>
        <taxon>Agaricomycetidae</taxon>
        <taxon>Agaricales</taxon>
        <taxon>Agaricineae</taxon>
        <taxon>Strophariaceae</taxon>
        <taxon>Pholiota</taxon>
    </lineage>
</organism>
<name>A0A9P6CWL8_9AGAR</name>
<gene>
    <name evidence="2" type="ORF">BDN70DRAFT_883279</name>
</gene>
<dbReference type="Proteomes" id="UP000807469">
    <property type="component" value="Unassembled WGS sequence"/>
</dbReference>
<reference evidence="2" key="1">
    <citation type="submission" date="2020-11" db="EMBL/GenBank/DDBJ databases">
        <authorList>
            <consortium name="DOE Joint Genome Institute"/>
            <person name="Ahrendt S."/>
            <person name="Riley R."/>
            <person name="Andreopoulos W."/>
            <person name="Labutti K."/>
            <person name="Pangilinan J."/>
            <person name="Ruiz-Duenas F.J."/>
            <person name="Barrasa J.M."/>
            <person name="Sanchez-Garcia M."/>
            <person name="Camarero S."/>
            <person name="Miyauchi S."/>
            <person name="Serrano A."/>
            <person name="Linde D."/>
            <person name="Babiker R."/>
            <person name="Drula E."/>
            <person name="Ayuso-Fernandez I."/>
            <person name="Pacheco R."/>
            <person name="Padilla G."/>
            <person name="Ferreira P."/>
            <person name="Barriuso J."/>
            <person name="Kellner H."/>
            <person name="Castanera R."/>
            <person name="Alfaro M."/>
            <person name="Ramirez L."/>
            <person name="Pisabarro A.G."/>
            <person name="Kuo A."/>
            <person name="Tritt A."/>
            <person name="Lipzen A."/>
            <person name="He G."/>
            <person name="Yan M."/>
            <person name="Ng V."/>
            <person name="Cullen D."/>
            <person name="Martin F."/>
            <person name="Rosso M.-N."/>
            <person name="Henrissat B."/>
            <person name="Hibbett D."/>
            <person name="Martinez A.T."/>
            <person name="Grigoriev I.V."/>
        </authorList>
    </citation>
    <scope>NUCLEOTIDE SEQUENCE</scope>
    <source>
        <strain evidence="2">CIRM-BRFM 674</strain>
    </source>
</reference>
<protein>
    <submittedName>
        <fullName evidence="2">Uncharacterized protein</fullName>
    </submittedName>
</protein>
<feature type="region of interest" description="Disordered" evidence="1">
    <location>
        <begin position="1"/>
        <end position="54"/>
    </location>
</feature>
<dbReference type="AlphaFoldDB" id="A0A9P6CWL8"/>
<evidence type="ECO:0000313" key="3">
    <source>
        <dbReference type="Proteomes" id="UP000807469"/>
    </source>
</evidence>
<evidence type="ECO:0000313" key="2">
    <source>
        <dbReference type="EMBL" id="KAF9475780.1"/>
    </source>
</evidence>
<sequence length="934" mass="102351">MPKDTKKPPIHNGKPITAFFARSNKGSPSNSQDASRPTAKQPLAKAASNTGSAMVDSDVPLLQSSLLTLKSPSVSIVACDTAEAPNTPRNSERSSPLTSLVSPSSVLVKRSRSSEIRLSQMPPLTSPGNAFKGGSEQLKCGLDGDSNHTVMFSTPNPKSKKRARLGSKEPKLSDIAGCVPSSQSGEEELTLRRYEEDAYRPTTITQMMVSGDKHNNISMEIDDVEGFRITSQGRSQLSDLMLTPPPSDLPSVPPTPVALDAASKTAKIIADIKAKAYAQITSSPEPTPLEFTDISDSSSDEEGFLPTLPSNATLPSRASVNQDTGLSIGTRRSTRNILKAQSPSPTESSRPYTTSNRTALKALPSAPPNRLKQTKKASVADPFATLLKEKRLSQRNGNGGDAFNRAEIRTHSYGQDNPVDEVAEEESDEYAEQNEEDIALAITQNSELFECEDEDVHTRRIKGHDVVSNDEDCLRKTLFGGGRAIRNILEQDKALKRHDKSSEKVTGIRLWASLLNTPDTMTMDVLLIEDQHLPGFSTFVRLFNSLIQRGDRNRAGLLLNADFISCLDVNERAAVVAKLYDLAFSLSPSDALSGGSVRALEEFWTSRTEPVESSISFCQIVATIQTLGADTAIILENGWPVINAAHGASINAMPFREPLIKKILILINACAKSERLHIGDIPDIILALALIGMDMTTSPELWRDIIATVNFVCQTITKITLNDVHLEILVCSKLLQSAAAFDPVNKAHLVYLLSSASGPARRIANMLAYCIITDKQSPEHEMFSDTPPLREIIDKLSPYSKWGTSSPGKFALYDKTDYINLGFYITILGTALSSLRNYVVQERQLSTSRNFASFSPRNRGEKIKTDLQHLYAALETLHSNISDTRATHLDRSRAKENIKGLAMNVHYQREHWLKNLPDSRAKTLAEYFVTKPKP</sequence>
<dbReference type="OrthoDB" id="5599613at2759"/>
<feature type="region of interest" description="Disordered" evidence="1">
    <location>
        <begin position="151"/>
        <end position="188"/>
    </location>
</feature>